<dbReference type="EMBL" id="CP035733">
    <property type="protein sequence ID" value="QGY79251.1"/>
    <property type="molecule type" value="Genomic_DNA"/>
</dbReference>
<protein>
    <submittedName>
        <fullName evidence="1">Uncharacterized protein</fullName>
    </submittedName>
</protein>
<keyword evidence="2" id="KW-1185">Reference proteome</keyword>
<dbReference type="Proteomes" id="UP000428803">
    <property type="component" value="Chromosome"/>
</dbReference>
<dbReference type="InterPro" id="IPR006311">
    <property type="entry name" value="TAT_signal"/>
</dbReference>
<dbReference type="AlphaFoldDB" id="A0A6I6L503"/>
<dbReference type="RefSeq" id="WP_158897550.1">
    <property type="nucleotide sequence ID" value="NZ_CP035733.1"/>
</dbReference>
<proteinExistence type="predicted"/>
<evidence type="ECO:0000313" key="1">
    <source>
        <dbReference type="EMBL" id="QGY79251.1"/>
    </source>
</evidence>
<organism evidence="1 2">
    <name type="scientific">Sphingorhabdus lacus</name>
    <dbReference type="NCBI Taxonomy" id="392610"/>
    <lineage>
        <taxon>Bacteria</taxon>
        <taxon>Pseudomonadati</taxon>
        <taxon>Pseudomonadota</taxon>
        <taxon>Alphaproteobacteria</taxon>
        <taxon>Sphingomonadales</taxon>
        <taxon>Sphingomonadaceae</taxon>
        <taxon>Sphingorhabdus</taxon>
    </lineage>
</organism>
<accession>A0A6I6L503</accession>
<sequence length="203" mass="22794">MANRREFIQACIAASAAPSTTALAWNPAIERTTRPNYFCAIFDERFPESVAFGEEVVRLGESARSIKGDITQLWFSEIDVQWRKEPMAIAGLTSFGPLFCLERWGWDADLRVVFRAEHSVVQNRLQHKVSGPPDVLAEAQARLSGPNWATQIARLAFSCRHEICPPTEIAFPGHDRAIGTTEDEALFSWVIAPVNRANQRRRA</sequence>
<dbReference type="PROSITE" id="PS51318">
    <property type="entry name" value="TAT"/>
    <property type="match status" value="1"/>
</dbReference>
<gene>
    <name evidence="1" type="ORF">EUU25_00620</name>
</gene>
<evidence type="ECO:0000313" key="2">
    <source>
        <dbReference type="Proteomes" id="UP000428803"/>
    </source>
</evidence>
<dbReference type="KEGG" id="slaa:EUU25_00620"/>
<name>A0A6I6L503_9SPHN</name>
<dbReference type="OrthoDB" id="7427934at2"/>
<reference evidence="2" key="1">
    <citation type="submission" date="2019-01" db="EMBL/GenBank/DDBJ databases">
        <title>Sphingorhabdus lacus sp.nov., isolated from an oligotrophic freshwater lake.</title>
        <authorList>
            <person name="Park M."/>
        </authorList>
    </citation>
    <scope>NUCLEOTIDE SEQUENCE [LARGE SCALE GENOMIC DNA]</scope>
    <source>
        <strain evidence="2">IMCC1753</strain>
    </source>
</reference>